<dbReference type="GO" id="GO:0005737">
    <property type="term" value="C:cytoplasm"/>
    <property type="evidence" value="ECO:0007669"/>
    <property type="project" value="UniProtKB-SubCell"/>
</dbReference>
<dbReference type="NCBIfam" id="TIGR00420">
    <property type="entry name" value="trmU"/>
    <property type="match status" value="1"/>
</dbReference>
<feature type="domain" description="tRNA-specific 2-thiouridylase MnmA-like C-terminal" evidence="11">
    <location>
        <begin position="344"/>
        <end position="379"/>
    </location>
</feature>
<sequence>MKVLAAMSGGVDSAVAAARAVAAGHDVTGIHLALSRNPKSYRTGARGCCTIEDSNDARRAADVIGIPFYVWDLSDAFHEEVVEDFMAEYAAGRTPNPCLRCNEKIKFAAVLDRGMALGFDAVATGHYAQLRTGDDGMIEMHRALDHAKDQSYVLGVLTQEQLAHSLFPLGDTTKDVVRREAADRGLLVADKPDSHDICFIADGDNAGWLREKLGDRNPNTGGDIVDSATGEVLGHHEGTVGFTIGQRRGLRLGVPAPDGKPRFVLDIEPVSGTVSVGPRAGLQIDRITGIRPRWCGTVPEVLDGPAVTVQLRAHGAEHRAVVAVRPAGASSEGAPMGVASDGSGSGSVEIELLEPAEGIAPGQAAVIYDGSRVVGSATISGTGRSHALAQTLQRVAT</sequence>
<evidence type="ECO:0000256" key="7">
    <source>
        <dbReference type="ARBA" id="ARBA00022884"/>
    </source>
</evidence>
<comment type="subcellular location">
    <subcellularLocation>
        <location evidence="10">Cytoplasm</location>
    </subcellularLocation>
</comment>
<gene>
    <name evidence="10 13" type="primary">mnmA</name>
    <name evidence="13" type="ORF">G7071_18145</name>
</gene>
<dbReference type="RefSeq" id="WP_166320753.1">
    <property type="nucleotide sequence ID" value="NZ_CP049866.1"/>
</dbReference>
<proteinExistence type="inferred from homology"/>
<dbReference type="Gene3D" id="2.30.30.280">
    <property type="entry name" value="Adenine nucleotide alpha hydrolases-like domains"/>
    <property type="match status" value="1"/>
</dbReference>
<dbReference type="GO" id="GO:0002143">
    <property type="term" value="P:tRNA wobble position uridine thiolation"/>
    <property type="evidence" value="ECO:0007669"/>
    <property type="project" value="TreeGrafter"/>
</dbReference>
<evidence type="ECO:0000256" key="9">
    <source>
        <dbReference type="ARBA" id="ARBA00051542"/>
    </source>
</evidence>
<feature type="domain" description="tRNA-specific 2-thiouridylase MnmA-like central" evidence="12">
    <location>
        <begin position="214"/>
        <end position="277"/>
    </location>
</feature>
<dbReference type="InterPro" id="IPR046885">
    <property type="entry name" value="MnmA-like_C"/>
</dbReference>
<organism evidence="13 14">
    <name type="scientific">Nocardioides piscis</name>
    <dbReference type="NCBI Taxonomy" id="2714938"/>
    <lineage>
        <taxon>Bacteria</taxon>
        <taxon>Bacillati</taxon>
        <taxon>Actinomycetota</taxon>
        <taxon>Actinomycetes</taxon>
        <taxon>Propionibacteriales</taxon>
        <taxon>Nocardioidaceae</taxon>
        <taxon>Nocardioides</taxon>
    </lineage>
</organism>
<dbReference type="InterPro" id="IPR046884">
    <property type="entry name" value="MnmA-like_central"/>
</dbReference>
<keyword evidence="8 10" id="KW-1015">Disulfide bond</keyword>
<dbReference type="Gene3D" id="3.40.50.620">
    <property type="entry name" value="HUPs"/>
    <property type="match status" value="1"/>
</dbReference>
<keyword evidence="7 10" id="KW-0694">RNA-binding</keyword>
<evidence type="ECO:0000256" key="3">
    <source>
        <dbReference type="ARBA" id="ARBA00022679"/>
    </source>
</evidence>
<evidence type="ECO:0000256" key="8">
    <source>
        <dbReference type="ARBA" id="ARBA00023157"/>
    </source>
</evidence>
<reference evidence="13 14" key="1">
    <citation type="submission" date="2020-03" db="EMBL/GenBank/DDBJ databases">
        <title>Nocardioides sp. nov., isolated from fish.</title>
        <authorList>
            <person name="Hyun D.-W."/>
            <person name="Bae J.-W."/>
        </authorList>
    </citation>
    <scope>NUCLEOTIDE SEQUENCE [LARGE SCALE GENOMIC DNA]</scope>
    <source>
        <strain evidence="13 14">HDW12A</strain>
    </source>
</reference>
<dbReference type="CDD" id="cd01998">
    <property type="entry name" value="MnmA_TRMU-like"/>
    <property type="match status" value="1"/>
</dbReference>
<feature type="site" description="Interaction with tRNA" evidence="10">
    <location>
        <position position="363"/>
    </location>
</feature>
<evidence type="ECO:0000313" key="14">
    <source>
        <dbReference type="Proteomes" id="UP000502035"/>
    </source>
</evidence>
<keyword evidence="3 10" id="KW-0808">Transferase</keyword>
<evidence type="ECO:0000256" key="6">
    <source>
        <dbReference type="ARBA" id="ARBA00022840"/>
    </source>
</evidence>
<keyword evidence="6 10" id="KW-0067">ATP-binding</keyword>
<feature type="active site" description="Cysteine persulfide intermediate" evidence="10">
    <location>
        <position position="198"/>
    </location>
</feature>
<dbReference type="KEGG" id="npi:G7071_18145"/>
<feature type="binding site" evidence="10">
    <location>
        <position position="32"/>
    </location>
    <ligand>
        <name>ATP</name>
        <dbReference type="ChEBI" id="CHEBI:30616"/>
    </ligand>
</feature>
<keyword evidence="1 10" id="KW-0963">Cytoplasm</keyword>
<keyword evidence="5 10" id="KW-0547">Nucleotide-binding</keyword>
<evidence type="ECO:0000256" key="2">
    <source>
        <dbReference type="ARBA" id="ARBA00022555"/>
    </source>
</evidence>
<evidence type="ECO:0000259" key="11">
    <source>
        <dbReference type="Pfam" id="PF20258"/>
    </source>
</evidence>
<accession>A0A6G7YK10</accession>
<evidence type="ECO:0000259" key="12">
    <source>
        <dbReference type="Pfam" id="PF20259"/>
    </source>
</evidence>
<feature type="binding site" evidence="10">
    <location>
        <begin position="6"/>
        <end position="13"/>
    </location>
    <ligand>
        <name>ATP</name>
        <dbReference type="ChEBI" id="CHEBI:30616"/>
    </ligand>
</feature>
<dbReference type="PANTHER" id="PTHR11933:SF5">
    <property type="entry name" value="MITOCHONDRIAL TRNA-SPECIFIC 2-THIOURIDYLASE 1"/>
    <property type="match status" value="1"/>
</dbReference>
<comment type="caution">
    <text evidence="10">Lacks conserved residue(s) required for the propagation of feature annotation.</text>
</comment>
<dbReference type="Pfam" id="PF03054">
    <property type="entry name" value="tRNA_Me_trans"/>
    <property type="match status" value="1"/>
</dbReference>
<dbReference type="Gene3D" id="2.40.30.10">
    <property type="entry name" value="Translation factors"/>
    <property type="match status" value="1"/>
</dbReference>
<dbReference type="AlphaFoldDB" id="A0A6G7YK10"/>
<feature type="region of interest" description="Interaction with tRNA" evidence="10">
    <location>
        <begin position="148"/>
        <end position="150"/>
    </location>
</feature>
<evidence type="ECO:0000256" key="1">
    <source>
        <dbReference type="ARBA" id="ARBA00022490"/>
    </source>
</evidence>
<keyword evidence="4 10" id="KW-0819">tRNA processing</keyword>
<keyword evidence="14" id="KW-1185">Reference proteome</keyword>
<comment type="function">
    <text evidence="10">Catalyzes the 2-thiolation of uridine at the wobble position (U34) of tRNA, leading to the formation of s(2)U34.</text>
</comment>
<dbReference type="Pfam" id="PF20258">
    <property type="entry name" value="tRNA_Me_trans_C"/>
    <property type="match status" value="1"/>
</dbReference>
<dbReference type="GO" id="GO:0000049">
    <property type="term" value="F:tRNA binding"/>
    <property type="evidence" value="ECO:0007669"/>
    <property type="project" value="UniProtKB-KW"/>
</dbReference>
<evidence type="ECO:0000313" key="13">
    <source>
        <dbReference type="EMBL" id="QIK77070.1"/>
    </source>
</evidence>
<feature type="site" description="Interaction with tRNA" evidence="10">
    <location>
        <position position="126"/>
    </location>
</feature>
<protein>
    <recommendedName>
        <fullName evidence="10">tRNA-specific 2-thiouridylase MnmA</fullName>
        <ecNumber evidence="10">2.8.1.13</ecNumber>
    </recommendedName>
</protein>
<evidence type="ECO:0000256" key="10">
    <source>
        <dbReference type="HAMAP-Rule" id="MF_00144"/>
    </source>
</evidence>
<keyword evidence="2 10" id="KW-0820">tRNA-binding</keyword>
<comment type="catalytic activity">
    <reaction evidence="9 10">
        <text>S-sulfanyl-L-cysteinyl-[protein] + uridine(34) in tRNA + AH2 + ATP = 2-thiouridine(34) in tRNA + L-cysteinyl-[protein] + A + AMP + diphosphate + H(+)</text>
        <dbReference type="Rhea" id="RHEA:47032"/>
        <dbReference type="Rhea" id="RHEA-COMP:10131"/>
        <dbReference type="Rhea" id="RHEA-COMP:11726"/>
        <dbReference type="Rhea" id="RHEA-COMP:11727"/>
        <dbReference type="Rhea" id="RHEA-COMP:11728"/>
        <dbReference type="ChEBI" id="CHEBI:13193"/>
        <dbReference type="ChEBI" id="CHEBI:15378"/>
        <dbReference type="ChEBI" id="CHEBI:17499"/>
        <dbReference type="ChEBI" id="CHEBI:29950"/>
        <dbReference type="ChEBI" id="CHEBI:30616"/>
        <dbReference type="ChEBI" id="CHEBI:33019"/>
        <dbReference type="ChEBI" id="CHEBI:61963"/>
        <dbReference type="ChEBI" id="CHEBI:65315"/>
        <dbReference type="ChEBI" id="CHEBI:87170"/>
        <dbReference type="ChEBI" id="CHEBI:456215"/>
        <dbReference type="EC" id="2.8.1.13"/>
    </reaction>
</comment>
<feature type="active site" description="Nucleophile" evidence="10">
    <location>
        <position position="101"/>
    </location>
</feature>
<comment type="similarity">
    <text evidence="10">Belongs to the MnmA/TRMU family.</text>
</comment>
<dbReference type="SUPFAM" id="SSF52402">
    <property type="entry name" value="Adenine nucleotide alpha hydrolases-like"/>
    <property type="match status" value="1"/>
</dbReference>
<dbReference type="Proteomes" id="UP000502035">
    <property type="component" value="Chromosome"/>
</dbReference>
<feature type="binding site" evidence="10">
    <location>
        <position position="125"/>
    </location>
    <ligand>
        <name>ATP</name>
        <dbReference type="ChEBI" id="CHEBI:30616"/>
    </ligand>
</feature>
<name>A0A6G7YK10_9ACTN</name>
<dbReference type="InterPro" id="IPR023382">
    <property type="entry name" value="MnmA-like_central_sf"/>
</dbReference>
<dbReference type="InterPro" id="IPR014729">
    <property type="entry name" value="Rossmann-like_a/b/a_fold"/>
</dbReference>
<dbReference type="NCBIfam" id="NF001138">
    <property type="entry name" value="PRK00143.1"/>
    <property type="match status" value="1"/>
</dbReference>
<dbReference type="EMBL" id="CP049866">
    <property type="protein sequence ID" value="QIK77070.1"/>
    <property type="molecule type" value="Genomic_DNA"/>
</dbReference>
<dbReference type="HAMAP" id="MF_00144">
    <property type="entry name" value="tRNA_thiouridyl_MnmA"/>
    <property type="match status" value="1"/>
</dbReference>
<dbReference type="InterPro" id="IPR004506">
    <property type="entry name" value="MnmA-like"/>
</dbReference>
<dbReference type="GO" id="GO:0103016">
    <property type="term" value="F:tRNA-uridine 2-sulfurtransferase activity"/>
    <property type="evidence" value="ECO:0007669"/>
    <property type="project" value="UniProtKB-EC"/>
</dbReference>
<evidence type="ECO:0000256" key="5">
    <source>
        <dbReference type="ARBA" id="ARBA00022741"/>
    </source>
</evidence>
<dbReference type="PANTHER" id="PTHR11933">
    <property type="entry name" value="TRNA 5-METHYLAMINOMETHYL-2-THIOURIDYLATE -METHYLTRANSFERASE"/>
    <property type="match status" value="1"/>
</dbReference>
<dbReference type="EC" id="2.8.1.13" evidence="10"/>
<dbReference type="GO" id="GO:0005524">
    <property type="term" value="F:ATP binding"/>
    <property type="evidence" value="ECO:0007669"/>
    <property type="project" value="UniProtKB-KW"/>
</dbReference>
<feature type="disulfide bond" description="Alternate" evidence="10">
    <location>
        <begin position="101"/>
        <end position="198"/>
    </location>
</feature>
<dbReference type="Pfam" id="PF20259">
    <property type="entry name" value="tRNA_Me_trans_M"/>
    <property type="match status" value="1"/>
</dbReference>
<dbReference type="FunFam" id="3.40.50.620:FF:000057">
    <property type="entry name" value="tRNA-specific 2-thiouridylase MnmA"/>
    <property type="match status" value="1"/>
</dbReference>
<evidence type="ECO:0000256" key="4">
    <source>
        <dbReference type="ARBA" id="ARBA00022694"/>
    </source>
</evidence>